<name>A0ABU4TCP9_9PSEU</name>
<accession>A0ABU4TCP9</accession>
<organism evidence="2 3">
    <name type="scientific">Lentzea miocenica</name>
    <dbReference type="NCBI Taxonomy" id="3095431"/>
    <lineage>
        <taxon>Bacteria</taxon>
        <taxon>Bacillati</taxon>
        <taxon>Actinomycetota</taxon>
        <taxon>Actinomycetes</taxon>
        <taxon>Pseudonocardiales</taxon>
        <taxon>Pseudonocardiaceae</taxon>
        <taxon>Lentzea</taxon>
    </lineage>
</organism>
<reference evidence="2 3" key="1">
    <citation type="submission" date="2023-11" db="EMBL/GenBank/DDBJ databases">
        <title>Lentzea sokolovensis, sp. nov., Lentzea kristufkii, sp. nov., and Lentzea miocenensis, sp. nov., rare actinobacteria from Sokolov Coal Basin, Miocene lacustrine sediment, Czech Republic.</title>
        <authorList>
            <person name="Lara A."/>
            <person name="Kotroba L."/>
            <person name="Nouioui I."/>
            <person name="Neumann-Schaal M."/>
            <person name="Mast Y."/>
            <person name="Chronakova A."/>
        </authorList>
    </citation>
    <scope>NUCLEOTIDE SEQUENCE [LARGE SCALE GENOMIC DNA]</scope>
    <source>
        <strain evidence="2 3">BCCO 10_0856</strain>
    </source>
</reference>
<feature type="region of interest" description="Disordered" evidence="1">
    <location>
        <begin position="135"/>
        <end position="163"/>
    </location>
</feature>
<protein>
    <submittedName>
        <fullName evidence="2">Type IV secretion system DNA-binding domain-containing protein</fullName>
    </submittedName>
</protein>
<evidence type="ECO:0000313" key="3">
    <source>
        <dbReference type="Proteomes" id="UP001285521"/>
    </source>
</evidence>
<feature type="region of interest" description="Disordered" evidence="1">
    <location>
        <begin position="1"/>
        <end position="23"/>
    </location>
</feature>
<proteinExistence type="predicted"/>
<dbReference type="RefSeq" id="WP_319970862.1">
    <property type="nucleotide sequence ID" value="NZ_JAXAVW010000039.1"/>
</dbReference>
<dbReference type="GO" id="GO:0003677">
    <property type="term" value="F:DNA binding"/>
    <property type="evidence" value="ECO:0007669"/>
    <property type="project" value="UniProtKB-KW"/>
</dbReference>
<reference evidence="2 3" key="2">
    <citation type="submission" date="2023-11" db="EMBL/GenBank/DDBJ databases">
        <authorList>
            <person name="Lara A.C."/>
            <person name="Chronakova A."/>
        </authorList>
    </citation>
    <scope>NUCLEOTIDE SEQUENCE [LARGE SCALE GENOMIC DNA]</scope>
    <source>
        <strain evidence="2 3">BCCO 10_0856</strain>
    </source>
</reference>
<evidence type="ECO:0000256" key="1">
    <source>
        <dbReference type="SAM" id="MobiDB-lite"/>
    </source>
</evidence>
<dbReference type="InterPro" id="IPR051162">
    <property type="entry name" value="T4SS_component"/>
</dbReference>
<dbReference type="Proteomes" id="UP001285521">
    <property type="component" value="Unassembled WGS sequence"/>
</dbReference>
<dbReference type="InterPro" id="IPR027417">
    <property type="entry name" value="P-loop_NTPase"/>
</dbReference>
<feature type="compositionally biased region" description="Basic and acidic residues" evidence="1">
    <location>
        <begin position="138"/>
        <end position="163"/>
    </location>
</feature>
<comment type="caution">
    <text evidence="2">The sequence shown here is derived from an EMBL/GenBank/DDBJ whole genome shotgun (WGS) entry which is preliminary data.</text>
</comment>
<dbReference type="SUPFAM" id="SSF52540">
    <property type="entry name" value="P-loop containing nucleoside triphosphate hydrolases"/>
    <property type="match status" value="1"/>
</dbReference>
<dbReference type="CDD" id="cd01127">
    <property type="entry name" value="TrwB_TraG_TraD_VirD4"/>
    <property type="match status" value="1"/>
</dbReference>
<gene>
    <name evidence="2" type="ORF">SK803_37085</name>
</gene>
<dbReference type="PANTHER" id="PTHR30121">
    <property type="entry name" value="UNCHARACTERIZED PROTEIN YJGR-RELATED"/>
    <property type="match status" value="1"/>
</dbReference>
<dbReference type="PANTHER" id="PTHR30121:SF6">
    <property type="entry name" value="SLR6007 PROTEIN"/>
    <property type="match status" value="1"/>
</dbReference>
<keyword evidence="3" id="KW-1185">Reference proteome</keyword>
<dbReference type="Gene3D" id="3.40.50.300">
    <property type="entry name" value="P-loop containing nucleotide triphosphate hydrolases"/>
    <property type="match status" value="2"/>
</dbReference>
<keyword evidence="2" id="KW-0238">DNA-binding</keyword>
<feature type="region of interest" description="Disordered" evidence="1">
    <location>
        <begin position="499"/>
        <end position="522"/>
    </location>
</feature>
<evidence type="ECO:0000313" key="2">
    <source>
        <dbReference type="EMBL" id="MDX8035845.1"/>
    </source>
</evidence>
<dbReference type="EMBL" id="JAXAVW010000039">
    <property type="protein sequence ID" value="MDX8035845.1"/>
    <property type="molecule type" value="Genomic_DNA"/>
</dbReference>
<sequence length="522" mass="56906">MPQPDRHIPATRTETAARRRRSSRLRLVPAEHPARQIPKPLGIANDGPPQGIALRVADARHHIHVQGVTGVGKSTWLANHVLAEADAGRGVVLLDCQGDLARHVLDRLPVSCGDRLVILDPAETEAPPAWNVLAPLDRPGETPGRDTETAQRDRETALRDGETGREWAAESVVGVFRRLYAAWWGPRMDDVLRAACLTLVRRPGSTLAEVIPVLTRPEFRHAILAKHGEPEGLDGFWEGYDALSAGQRNQLAGPVLSRLRSVLSRRFARDLLGTAASTINLADILDGGILIARLPKGEIGEHAAQLVGSLLLSGLWSAATRRAALAPEDRRDATIVVDECHNFLHMPIGVDDALAEARGYRLSLVLAHQHLAQLPPDVREAVDANARNKILFTVSPNDATKLVRHVAPYFDERDLARRPAFEVLARTVHHGHDVPPFTLATEPLPPSVPGRAEQLRAAARKRTGLTAEQRARAARRRHIGTAPRAARLGADLTRTVVPNQSAGHSVGQPPATQRVTYDWPTD</sequence>